<evidence type="ECO:0000313" key="2">
    <source>
        <dbReference type="EMBL" id="KAK9836781.1"/>
    </source>
</evidence>
<evidence type="ECO:0000313" key="3">
    <source>
        <dbReference type="Proteomes" id="UP001438707"/>
    </source>
</evidence>
<accession>A0AAW1RTV7</accession>
<dbReference type="AlphaFoldDB" id="A0AAW1RTV7"/>
<comment type="caution">
    <text evidence="2">The sequence shown here is derived from an EMBL/GenBank/DDBJ whole genome shotgun (WGS) entry which is preliminary data.</text>
</comment>
<dbReference type="EMBL" id="JALJOS010000007">
    <property type="protein sequence ID" value="KAK9836781.1"/>
    <property type="molecule type" value="Genomic_DNA"/>
</dbReference>
<protein>
    <submittedName>
        <fullName evidence="2">Uncharacterized protein</fullName>
    </submittedName>
</protein>
<feature type="region of interest" description="Disordered" evidence="1">
    <location>
        <begin position="183"/>
        <end position="346"/>
    </location>
</feature>
<keyword evidence="3" id="KW-1185">Reference proteome</keyword>
<feature type="compositionally biased region" description="Low complexity" evidence="1">
    <location>
        <begin position="288"/>
        <end position="324"/>
    </location>
</feature>
<dbReference type="Proteomes" id="UP001438707">
    <property type="component" value="Unassembled WGS sequence"/>
</dbReference>
<organism evidence="2 3">
    <name type="scientific">Apatococcus lobatus</name>
    <dbReference type="NCBI Taxonomy" id="904363"/>
    <lineage>
        <taxon>Eukaryota</taxon>
        <taxon>Viridiplantae</taxon>
        <taxon>Chlorophyta</taxon>
        <taxon>core chlorophytes</taxon>
        <taxon>Trebouxiophyceae</taxon>
        <taxon>Chlorellales</taxon>
        <taxon>Chlorellaceae</taxon>
        <taxon>Apatococcus</taxon>
    </lineage>
</organism>
<feature type="compositionally biased region" description="Pro residues" evidence="1">
    <location>
        <begin position="186"/>
        <end position="196"/>
    </location>
</feature>
<feature type="compositionally biased region" description="Pro residues" evidence="1">
    <location>
        <begin position="219"/>
        <end position="231"/>
    </location>
</feature>
<gene>
    <name evidence="2" type="ORF">WJX74_007964</name>
</gene>
<evidence type="ECO:0000256" key="1">
    <source>
        <dbReference type="SAM" id="MobiDB-lite"/>
    </source>
</evidence>
<proteinExistence type="predicted"/>
<reference evidence="2 3" key="1">
    <citation type="journal article" date="2024" name="Nat. Commun.">
        <title>Phylogenomics reveals the evolutionary origins of lichenization in chlorophyte algae.</title>
        <authorList>
            <person name="Puginier C."/>
            <person name="Libourel C."/>
            <person name="Otte J."/>
            <person name="Skaloud P."/>
            <person name="Haon M."/>
            <person name="Grisel S."/>
            <person name="Petersen M."/>
            <person name="Berrin J.G."/>
            <person name="Delaux P.M."/>
            <person name="Dal Grande F."/>
            <person name="Keller J."/>
        </authorList>
    </citation>
    <scope>NUCLEOTIDE SEQUENCE [LARGE SCALE GENOMIC DNA]</scope>
    <source>
        <strain evidence="2 3">SAG 2145</strain>
    </source>
</reference>
<sequence>MIFFPPPPPPPSPSHLQLRLTNFPEKKEETPTELFEAVKQLLASLPRVVEPVAASRIGEHVNREYAARAVHITFASTTDRESVLRYKAALSKKPDTRRFSINEVLTREEQAHKQALWGMFVHAKNQQRHAVFRGCNLYIDGNLVGLHAQQFSTIAGHDDVPTSGPVSGLTSFPLPSYPSLYNNPIAEPPAPTPPHMQPLAPTHLPFQSVSRPAWTQPIHPQPGPQPQPQPMPYHAADTPQLPQPQPVPSQQYLHHNPQISPAMAPPMNQAQSAQQYLPITPSQPLFRPQMPQMQAQPQPHPQIQFHAQPHPQLQFQPQPQSQRSYPRHSHAPPHPPPHQYSAARLP</sequence>
<name>A0AAW1RTV7_9CHLO</name>
<feature type="compositionally biased region" description="Polar residues" evidence="1">
    <location>
        <begin position="268"/>
        <end position="283"/>
    </location>
</feature>